<dbReference type="AlphaFoldDB" id="A0A7J6A334"/>
<name>A0A7J6A334_AMEME</name>
<protein>
    <submittedName>
        <fullName evidence="2">Uncharacterized protein</fullName>
    </submittedName>
</protein>
<dbReference type="Proteomes" id="UP000593565">
    <property type="component" value="Unassembled WGS sequence"/>
</dbReference>
<accession>A0A7J6A334</accession>
<gene>
    <name evidence="2" type="ORF">AMELA_G00204800</name>
</gene>
<reference evidence="2 3" key="1">
    <citation type="submission" date="2020-02" db="EMBL/GenBank/DDBJ databases">
        <title>A chromosome-scale genome assembly of the black bullhead catfish (Ameiurus melas).</title>
        <authorList>
            <person name="Wen M."/>
            <person name="Zham M."/>
            <person name="Cabau C."/>
            <person name="Klopp C."/>
            <person name="Donnadieu C."/>
            <person name="Roques C."/>
            <person name="Bouchez O."/>
            <person name="Lampietro C."/>
            <person name="Jouanno E."/>
            <person name="Herpin A."/>
            <person name="Louis A."/>
            <person name="Berthelot C."/>
            <person name="Parey E."/>
            <person name="Roest-Crollius H."/>
            <person name="Braasch I."/>
            <person name="Postlethwait J."/>
            <person name="Robinson-Rechavi M."/>
            <person name="Echchiki A."/>
            <person name="Begum T."/>
            <person name="Montfort J."/>
            <person name="Schartl M."/>
            <person name="Bobe J."/>
            <person name="Guiguen Y."/>
        </authorList>
    </citation>
    <scope>NUCLEOTIDE SEQUENCE [LARGE SCALE GENOMIC DNA]</scope>
    <source>
        <strain evidence="2">M_S1</strain>
        <tissue evidence="2">Blood</tissue>
    </source>
</reference>
<comment type="caution">
    <text evidence="2">The sequence shown here is derived from an EMBL/GenBank/DDBJ whole genome shotgun (WGS) entry which is preliminary data.</text>
</comment>
<keyword evidence="3" id="KW-1185">Reference proteome</keyword>
<feature type="region of interest" description="Disordered" evidence="1">
    <location>
        <begin position="1"/>
        <end position="54"/>
    </location>
</feature>
<evidence type="ECO:0000313" key="3">
    <source>
        <dbReference type="Proteomes" id="UP000593565"/>
    </source>
</evidence>
<proteinExistence type="predicted"/>
<sequence>MDEDHEDISRDYRERMKVQTKDESKGHGEPGAYPREHRAQDVHPGQGASLSQGTITHTYTHPFKHYEHFRISLPCMSLDWGRKPEYLEETPSAR</sequence>
<evidence type="ECO:0000256" key="1">
    <source>
        <dbReference type="SAM" id="MobiDB-lite"/>
    </source>
</evidence>
<feature type="compositionally biased region" description="Basic and acidic residues" evidence="1">
    <location>
        <begin position="7"/>
        <end position="41"/>
    </location>
</feature>
<dbReference type="EMBL" id="JAAGNN010000018">
    <property type="protein sequence ID" value="KAF4077156.1"/>
    <property type="molecule type" value="Genomic_DNA"/>
</dbReference>
<evidence type="ECO:0000313" key="2">
    <source>
        <dbReference type="EMBL" id="KAF4077156.1"/>
    </source>
</evidence>
<organism evidence="2 3">
    <name type="scientific">Ameiurus melas</name>
    <name type="common">Black bullhead</name>
    <name type="synonym">Silurus melas</name>
    <dbReference type="NCBI Taxonomy" id="219545"/>
    <lineage>
        <taxon>Eukaryota</taxon>
        <taxon>Metazoa</taxon>
        <taxon>Chordata</taxon>
        <taxon>Craniata</taxon>
        <taxon>Vertebrata</taxon>
        <taxon>Euteleostomi</taxon>
        <taxon>Actinopterygii</taxon>
        <taxon>Neopterygii</taxon>
        <taxon>Teleostei</taxon>
        <taxon>Ostariophysi</taxon>
        <taxon>Siluriformes</taxon>
        <taxon>Ictaluridae</taxon>
        <taxon>Ameiurus</taxon>
    </lineage>
</organism>